<evidence type="ECO:0000256" key="1">
    <source>
        <dbReference type="ARBA" id="ARBA00023002"/>
    </source>
</evidence>
<dbReference type="GO" id="GO:0016705">
    <property type="term" value="F:oxidoreductase activity, acting on paired donors, with incorporation or reduction of molecular oxygen"/>
    <property type="evidence" value="ECO:0007669"/>
    <property type="project" value="InterPro"/>
</dbReference>
<dbReference type="Pfam" id="PF00296">
    <property type="entry name" value="Bac_luciferase"/>
    <property type="match status" value="1"/>
</dbReference>
<evidence type="ECO:0000313" key="3">
    <source>
        <dbReference type="EMBL" id="GFG56922.1"/>
    </source>
</evidence>
<keyword evidence="1" id="KW-0560">Oxidoreductase</keyword>
<dbReference type="CDD" id="cd01097">
    <property type="entry name" value="Tetrahydromethanopterin_reductase"/>
    <property type="match status" value="1"/>
</dbReference>
<proteinExistence type="predicted"/>
<dbReference type="NCBIfam" id="TIGR03564">
    <property type="entry name" value="F420_MSMEG_4879"/>
    <property type="match status" value="1"/>
</dbReference>
<sequence length="302" mass="32382">MQISMLEYTGDPFSIDTYVAQLAMLRDEGFARVWSTQLPYERDLLTALAVAFREVPDIGVGTGVLPIQNQHPMLMAQRVLTLNAIAGGRFTLGIGMTHAAVTEGMWGISWGKPIRRMNEYLDGLLPLLNGEPADATGELVTTRGSVMIPDAPAPDVYIAALGPQMLKLAGRRTAGTVTWMTGPQTLGSHVGPVIRSAAAEVGRKARVVAALPISVTDDVAGARATAAKQFAMYGQLPSYRAMLDREGFAGPEDAALIGSESEVSERLDALRDAGVDEFVGATYERSAEARARTRALLRSWAH</sequence>
<reference evidence="3 4" key="1">
    <citation type="journal article" date="2019" name="Emerg. Microbes Infect.">
        <title>Comprehensive subspecies identification of 175 nontuberculous mycobacteria species based on 7547 genomic profiles.</title>
        <authorList>
            <person name="Matsumoto Y."/>
            <person name="Kinjo T."/>
            <person name="Motooka D."/>
            <person name="Nabeya D."/>
            <person name="Jung N."/>
            <person name="Uechi K."/>
            <person name="Horii T."/>
            <person name="Iida T."/>
            <person name="Fujita J."/>
            <person name="Nakamura S."/>
        </authorList>
    </citation>
    <scope>NUCLEOTIDE SEQUENCE [LARGE SCALE GENOMIC DNA]</scope>
    <source>
        <strain evidence="3 4">JCM 13392</strain>
    </source>
</reference>
<feature type="domain" description="Luciferase-like" evidence="2">
    <location>
        <begin position="13"/>
        <end position="277"/>
    </location>
</feature>
<accession>A0A7I9WGQ9</accession>
<dbReference type="Gene3D" id="3.20.20.30">
    <property type="entry name" value="Luciferase-like domain"/>
    <property type="match status" value="1"/>
</dbReference>
<dbReference type="InterPro" id="IPR050564">
    <property type="entry name" value="F420-G6PD/mer"/>
</dbReference>
<organism evidence="3 4">
    <name type="scientific">Mycolicibacterium murale</name>
    <dbReference type="NCBI Taxonomy" id="182220"/>
    <lineage>
        <taxon>Bacteria</taxon>
        <taxon>Bacillati</taxon>
        <taxon>Actinomycetota</taxon>
        <taxon>Actinomycetes</taxon>
        <taxon>Mycobacteriales</taxon>
        <taxon>Mycobacteriaceae</taxon>
        <taxon>Mycolicibacterium</taxon>
    </lineage>
</organism>
<dbReference type="SUPFAM" id="SSF51679">
    <property type="entry name" value="Bacterial luciferase-like"/>
    <property type="match status" value="1"/>
</dbReference>
<gene>
    <name evidence="3" type="ORF">MMUR_10580</name>
</gene>
<name>A0A7I9WGQ9_9MYCO</name>
<dbReference type="EMBL" id="BLKT01000003">
    <property type="protein sequence ID" value="GFG56922.1"/>
    <property type="molecule type" value="Genomic_DNA"/>
</dbReference>
<evidence type="ECO:0000259" key="2">
    <source>
        <dbReference type="Pfam" id="PF00296"/>
    </source>
</evidence>
<keyword evidence="4" id="KW-1185">Reference proteome</keyword>
<dbReference type="InterPro" id="IPR011251">
    <property type="entry name" value="Luciferase-like_dom"/>
</dbReference>
<protein>
    <submittedName>
        <fullName evidence="3">LLM class F420-dependent oxidoreductase</fullName>
    </submittedName>
</protein>
<dbReference type="InterPro" id="IPR036661">
    <property type="entry name" value="Luciferase-like_sf"/>
</dbReference>
<evidence type="ECO:0000313" key="4">
    <source>
        <dbReference type="Proteomes" id="UP000465241"/>
    </source>
</evidence>
<dbReference type="PANTHER" id="PTHR43244:SF1">
    <property type="entry name" value="5,10-METHYLENETETRAHYDROMETHANOPTERIN REDUCTASE"/>
    <property type="match status" value="1"/>
</dbReference>
<comment type="caution">
    <text evidence="3">The sequence shown here is derived from an EMBL/GenBank/DDBJ whole genome shotgun (WGS) entry which is preliminary data.</text>
</comment>
<dbReference type="RefSeq" id="WP_068919062.1">
    <property type="nucleotide sequence ID" value="NZ_BAAAMC010000003.1"/>
</dbReference>
<dbReference type="InterPro" id="IPR019910">
    <property type="entry name" value="Lucif-like_OxRdtase_MSMEG_4879"/>
</dbReference>
<dbReference type="PANTHER" id="PTHR43244">
    <property type="match status" value="1"/>
</dbReference>
<dbReference type="AlphaFoldDB" id="A0A7I9WGQ9"/>
<dbReference type="Proteomes" id="UP000465241">
    <property type="component" value="Unassembled WGS sequence"/>
</dbReference>